<dbReference type="AlphaFoldDB" id="A0A3B0VNZ2"/>
<evidence type="ECO:0000313" key="1">
    <source>
        <dbReference type="EMBL" id="VAW42003.1"/>
    </source>
</evidence>
<accession>A0A3B0VNZ2</accession>
<organism evidence="1">
    <name type="scientific">hydrothermal vent metagenome</name>
    <dbReference type="NCBI Taxonomy" id="652676"/>
    <lineage>
        <taxon>unclassified sequences</taxon>
        <taxon>metagenomes</taxon>
        <taxon>ecological metagenomes</taxon>
    </lineage>
</organism>
<proteinExistence type="predicted"/>
<gene>
    <name evidence="1" type="ORF">MNBD_GAMMA01-2058</name>
</gene>
<protein>
    <submittedName>
        <fullName evidence="1">Uncharacterized protein</fullName>
    </submittedName>
</protein>
<reference evidence="1" key="1">
    <citation type="submission" date="2018-06" db="EMBL/GenBank/DDBJ databases">
        <authorList>
            <person name="Zhirakovskaya E."/>
        </authorList>
    </citation>
    <scope>NUCLEOTIDE SEQUENCE</scope>
</reference>
<name>A0A3B0VNZ2_9ZZZZ</name>
<sequence>MPAGQTSSILSSTYCFDKSYFGYFNRLKLKALDASQIQAQQESVASYNRIFYIGIIEIVD</sequence>
<dbReference type="EMBL" id="UOEW01000335">
    <property type="protein sequence ID" value="VAW42003.1"/>
    <property type="molecule type" value="Genomic_DNA"/>
</dbReference>